<dbReference type="PANTHER" id="PTHR44688:SF16">
    <property type="entry name" value="DNA-BINDING TRANSCRIPTIONAL ACTIVATOR DEVR_DOSR"/>
    <property type="match status" value="1"/>
</dbReference>
<comment type="caution">
    <text evidence="5">The sequence shown here is derived from an EMBL/GenBank/DDBJ whole genome shotgun (WGS) entry which is preliminary data.</text>
</comment>
<dbReference type="InterPro" id="IPR000792">
    <property type="entry name" value="Tscrpt_reg_LuxR_C"/>
</dbReference>
<dbReference type="AlphaFoldDB" id="A0A084EES2"/>
<dbReference type="PATRIC" id="fig|13690.10.peg.4272"/>
<dbReference type="EMBL" id="JGVR01000033">
    <property type="protein sequence ID" value="KEZ16464.1"/>
    <property type="molecule type" value="Genomic_DNA"/>
</dbReference>
<dbReference type="InterPro" id="IPR016032">
    <property type="entry name" value="Sig_transdc_resp-reg_C-effctor"/>
</dbReference>
<dbReference type="SUPFAM" id="SSF75516">
    <property type="entry name" value="Pheromone-binding domain of LuxR-like quorum-sensing transcription factors"/>
    <property type="match status" value="1"/>
</dbReference>
<dbReference type="PANTHER" id="PTHR44688">
    <property type="entry name" value="DNA-BINDING TRANSCRIPTIONAL ACTIVATOR DEVR_DOSR"/>
    <property type="match status" value="1"/>
</dbReference>
<dbReference type="GO" id="GO:0003677">
    <property type="term" value="F:DNA binding"/>
    <property type="evidence" value="ECO:0007669"/>
    <property type="project" value="UniProtKB-KW"/>
</dbReference>
<evidence type="ECO:0000256" key="2">
    <source>
        <dbReference type="ARBA" id="ARBA00023125"/>
    </source>
</evidence>
<name>A0A084EES2_SPHYA</name>
<keyword evidence="1" id="KW-0805">Transcription regulation</keyword>
<keyword evidence="3" id="KW-0804">Transcription</keyword>
<dbReference type="InterPro" id="IPR005143">
    <property type="entry name" value="TF_LuxR_autoind-bd_dom"/>
</dbReference>
<accession>A0A084EES2</accession>
<evidence type="ECO:0000259" key="4">
    <source>
        <dbReference type="PROSITE" id="PS50043"/>
    </source>
</evidence>
<evidence type="ECO:0000313" key="5">
    <source>
        <dbReference type="EMBL" id="KEZ16464.1"/>
    </source>
</evidence>
<dbReference type="Gene3D" id="1.10.10.10">
    <property type="entry name" value="Winged helix-like DNA-binding domain superfamily/Winged helix DNA-binding domain"/>
    <property type="match status" value="1"/>
</dbReference>
<reference evidence="5 6" key="1">
    <citation type="submission" date="2014-03" db="EMBL/GenBank/DDBJ databases">
        <title>Genome sequence of Sphingobium yanoikuyae B1.</title>
        <authorList>
            <person name="Gan H.M."/>
            <person name="Gan H.Y."/>
            <person name="Savka M.A."/>
        </authorList>
    </citation>
    <scope>NUCLEOTIDE SEQUENCE [LARGE SCALE GENOMIC DNA]</scope>
    <source>
        <strain evidence="5 6">B1</strain>
    </source>
</reference>
<dbReference type="InterPro" id="IPR036388">
    <property type="entry name" value="WH-like_DNA-bd_sf"/>
</dbReference>
<evidence type="ECO:0000256" key="3">
    <source>
        <dbReference type="ARBA" id="ARBA00023163"/>
    </source>
</evidence>
<dbReference type="RefSeq" id="WP_037521890.1">
    <property type="nucleotide sequence ID" value="NZ_JGVR01000033.1"/>
</dbReference>
<evidence type="ECO:0000313" key="6">
    <source>
        <dbReference type="Proteomes" id="UP000028534"/>
    </source>
</evidence>
<dbReference type="Pfam" id="PF03472">
    <property type="entry name" value="Autoind_bind"/>
    <property type="match status" value="1"/>
</dbReference>
<sequence>MANRIKDCGRLDDLTRFAADCQRAETLGDLHGTIDAAVRDLGFRWFTLLHNIDLRRGGEQSLFLTTYPSAWLEEVLEERHYLEDPIHAACARTPSGLAWDRIGDVLELTPRQRSILDRATDHDLASGYSLPIRTPGEPEAIFTAARSRDEPLSAEEVLTARLLGSVAYDRARELLGERAGPLACVPLSPRQVECIALVAQGKSDWEIGQILGLSRDTVHEYVESARRRYGVRRRTQLVLRAVRDGHLNMEALL</sequence>
<dbReference type="PRINTS" id="PR00038">
    <property type="entry name" value="HTHLUXR"/>
</dbReference>
<protein>
    <submittedName>
        <fullName evidence="5">Transcriptional regulatory protein</fullName>
    </submittedName>
</protein>
<dbReference type="GO" id="GO:0006355">
    <property type="term" value="P:regulation of DNA-templated transcription"/>
    <property type="evidence" value="ECO:0007669"/>
    <property type="project" value="InterPro"/>
</dbReference>
<dbReference type="Proteomes" id="UP000028534">
    <property type="component" value="Unassembled WGS sequence"/>
</dbReference>
<dbReference type="CDD" id="cd06170">
    <property type="entry name" value="LuxR_C_like"/>
    <property type="match status" value="1"/>
</dbReference>
<dbReference type="SUPFAM" id="SSF46894">
    <property type="entry name" value="C-terminal effector domain of the bipartite response regulators"/>
    <property type="match status" value="1"/>
</dbReference>
<dbReference type="SMART" id="SM00421">
    <property type="entry name" value="HTH_LUXR"/>
    <property type="match status" value="1"/>
</dbReference>
<keyword evidence="2" id="KW-0238">DNA-binding</keyword>
<dbReference type="PROSITE" id="PS50043">
    <property type="entry name" value="HTH_LUXR_2"/>
    <property type="match status" value="1"/>
</dbReference>
<evidence type="ECO:0000256" key="1">
    <source>
        <dbReference type="ARBA" id="ARBA00023015"/>
    </source>
</evidence>
<dbReference type="Gene3D" id="3.30.450.80">
    <property type="entry name" value="Transcription factor LuxR-like, autoinducer-binding domain"/>
    <property type="match status" value="1"/>
</dbReference>
<feature type="domain" description="HTH luxR-type" evidence="4">
    <location>
        <begin position="180"/>
        <end position="245"/>
    </location>
</feature>
<dbReference type="STRING" id="13690.AX777_17100"/>
<dbReference type="InterPro" id="IPR036693">
    <property type="entry name" value="TF_LuxR_autoind-bd_dom_sf"/>
</dbReference>
<dbReference type="Pfam" id="PF00196">
    <property type="entry name" value="GerE"/>
    <property type="match status" value="1"/>
</dbReference>
<proteinExistence type="predicted"/>
<gene>
    <name evidence="5" type="ORF">CP98_04154</name>
</gene>
<organism evidence="5 6">
    <name type="scientific">Sphingobium yanoikuyae</name>
    <name type="common">Sphingomonas yanoikuyae</name>
    <dbReference type="NCBI Taxonomy" id="13690"/>
    <lineage>
        <taxon>Bacteria</taxon>
        <taxon>Pseudomonadati</taxon>
        <taxon>Pseudomonadota</taxon>
        <taxon>Alphaproteobacteria</taxon>
        <taxon>Sphingomonadales</taxon>
        <taxon>Sphingomonadaceae</taxon>
        <taxon>Sphingobium</taxon>
    </lineage>
</organism>
<dbReference type="eggNOG" id="COG2197">
    <property type="taxonomic scope" value="Bacteria"/>
</dbReference>